<dbReference type="InterPro" id="IPR019457">
    <property type="entry name" value="CdaS_N"/>
</dbReference>
<dbReference type="Pfam" id="PF02457">
    <property type="entry name" value="DAC"/>
    <property type="match status" value="1"/>
</dbReference>
<dbReference type="InterPro" id="IPR050338">
    <property type="entry name" value="DisA"/>
</dbReference>
<evidence type="ECO:0000256" key="6">
    <source>
        <dbReference type="HAMAP-Rule" id="MF_00838"/>
    </source>
</evidence>
<keyword evidence="9" id="KW-1185">Reference proteome</keyword>
<dbReference type="PATRIC" id="fig|1705565.3.peg.4290"/>
<evidence type="ECO:0000256" key="3">
    <source>
        <dbReference type="ARBA" id="ARBA00022695"/>
    </source>
</evidence>
<dbReference type="GO" id="GO:0005524">
    <property type="term" value="F:ATP binding"/>
    <property type="evidence" value="ECO:0007669"/>
    <property type="project" value="UniProtKB-UniRule"/>
</dbReference>
<comment type="function">
    <text evidence="6">Catalyzes the condensation of 2 ATP molecules into cyclic di-AMP (c-di-AMP), a second messenger used to regulate differing processes in different bacteria.</text>
</comment>
<keyword evidence="6" id="KW-1133">Transmembrane helix</keyword>
<dbReference type="AlphaFoldDB" id="A0A0M1P5K1"/>
<dbReference type="GO" id="GO:0004016">
    <property type="term" value="F:adenylate cyclase activity"/>
    <property type="evidence" value="ECO:0007669"/>
    <property type="project" value="UniProtKB-UniRule"/>
</dbReference>
<evidence type="ECO:0000259" key="7">
    <source>
        <dbReference type="PROSITE" id="PS51794"/>
    </source>
</evidence>
<protein>
    <recommendedName>
        <fullName evidence="6">Diadenylate cyclase</fullName>
        <shortName evidence="6">DAC</shortName>
        <ecNumber evidence="6">2.7.7.85</ecNumber>
    </recommendedName>
    <alternativeName>
        <fullName evidence="6">Cyclic-di-AMP synthase</fullName>
        <shortName evidence="6">c-di-AMP synthase</shortName>
    </alternativeName>
</protein>
<proteinExistence type="inferred from homology"/>
<organism evidence="8 9">
    <name type="scientific">Paenibacillus solani</name>
    <dbReference type="NCBI Taxonomy" id="1705565"/>
    <lineage>
        <taxon>Bacteria</taxon>
        <taxon>Bacillati</taxon>
        <taxon>Bacillota</taxon>
        <taxon>Bacilli</taxon>
        <taxon>Bacillales</taxon>
        <taxon>Paenibacillaceae</taxon>
        <taxon>Paenibacillus</taxon>
    </lineage>
</organism>
<keyword evidence="6" id="KW-0812">Transmembrane</keyword>
<evidence type="ECO:0000256" key="2">
    <source>
        <dbReference type="ARBA" id="ARBA00022679"/>
    </source>
</evidence>
<dbReference type="GO" id="GO:0006171">
    <property type="term" value="P:cAMP biosynthetic process"/>
    <property type="evidence" value="ECO:0007669"/>
    <property type="project" value="InterPro"/>
</dbReference>
<gene>
    <name evidence="6" type="primary">dacB</name>
    <name evidence="8" type="ORF">AM231_11425</name>
</gene>
<dbReference type="EMBL" id="LIUT01000001">
    <property type="protein sequence ID" value="KOR89682.1"/>
    <property type="molecule type" value="Genomic_DNA"/>
</dbReference>
<dbReference type="InterPro" id="IPR053472">
    <property type="entry name" value="DAC_CdaS-like"/>
</dbReference>
<dbReference type="PROSITE" id="PS51794">
    <property type="entry name" value="DAC"/>
    <property type="match status" value="1"/>
</dbReference>
<keyword evidence="6" id="KW-1003">Cell membrane</keyword>
<dbReference type="RefSeq" id="WP_053492981.1">
    <property type="nucleotide sequence ID" value="NZ_LIUT01000001.1"/>
</dbReference>
<comment type="subunit">
    <text evidence="6">Probably oligomerizes.</text>
</comment>
<dbReference type="GO" id="GO:0106408">
    <property type="term" value="F:diadenylate cyclase activity"/>
    <property type="evidence" value="ECO:0007669"/>
    <property type="project" value="UniProtKB-EC"/>
</dbReference>
<dbReference type="PANTHER" id="PTHR34185">
    <property type="entry name" value="DIADENYLATE CYCLASE"/>
    <property type="match status" value="1"/>
</dbReference>
<dbReference type="Proteomes" id="UP000036932">
    <property type="component" value="Unassembled WGS sequence"/>
</dbReference>
<evidence type="ECO:0000256" key="5">
    <source>
        <dbReference type="ARBA" id="ARBA00022840"/>
    </source>
</evidence>
<dbReference type="InterPro" id="IPR034693">
    <property type="entry name" value="CdaS"/>
</dbReference>
<dbReference type="Gene3D" id="3.40.1700.10">
    <property type="entry name" value="DNA integrity scanning protein, DisA, N-terminal domain"/>
    <property type="match status" value="1"/>
</dbReference>
<dbReference type="PANTHER" id="PTHR34185:SF2">
    <property type="entry name" value="CYCLIC DI-AMP SYNTHASE CDAS"/>
    <property type="match status" value="1"/>
</dbReference>
<dbReference type="InterPro" id="IPR003390">
    <property type="entry name" value="DNA_integrity_scan_DisA_N"/>
</dbReference>
<name>A0A0M1P5K1_9BACL</name>
<keyword evidence="4 6" id="KW-0547">Nucleotide-binding</keyword>
<dbReference type="EC" id="2.7.7.85" evidence="6"/>
<dbReference type="SUPFAM" id="SSF143597">
    <property type="entry name" value="YojJ-like"/>
    <property type="match status" value="1"/>
</dbReference>
<evidence type="ECO:0000313" key="8">
    <source>
        <dbReference type="EMBL" id="KOR89682.1"/>
    </source>
</evidence>
<dbReference type="HAMAP" id="MF_00838">
    <property type="entry name" value="DacB"/>
    <property type="match status" value="1"/>
</dbReference>
<dbReference type="Gene3D" id="1.10.287.770">
    <property type="entry name" value="YojJ-like"/>
    <property type="match status" value="1"/>
</dbReference>
<keyword evidence="6" id="KW-0472">Membrane</keyword>
<accession>A0A0M1P5K1</accession>
<keyword evidence="3 6" id="KW-0548">Nucleotidyltransferase</keyword>
<dbReference type="NCBIfam" id="NF038328">
    <property type="entry name" value="c-di-AMP_CdaS"/>
    <property type="match status" value="1"/>
</dbReference>
<dbReference type="InterPro" id="IPR036888">
    <property type="entry name" value="DNA_integrity_DisA_N_sf"/>
</dbReference>
<dbReference type="Pfam" id="PF10372">
    <property type="entry name" value="CdaS_N"/>
    <property type="match status" value="1"/>
</dbReference>
<keyword evidence="5 6" id="KW-0067">ATP-binding</keyword>
<keyword evidence="2 6" id="KW-0808">Transferase</keyword>
<comment type="caution">
    <text evidence="8">The sequence shown here is derived from an EMBL/GenBank/DDBJ whole genome shotgun (WGS) entry which is preliminary data.</text>
</comment>
<evidence type="ECO:0000313" key="9">
    <source>
        <dbReference type="Proteomes" id="UP000036932"/>
    </source>
</evidence>
<reference evidence="9" key="1">
    <citation type="submission" date="2015-08" db="EMBL/GenBank/DDBJ databases">
        <title>Genome sequencing project for genomic taxonomy and phylogenomics of Bacillus-like bacteria.</title>
        <authorList>
            <person name="Liu B."/>
            <person name="Wang J."/>
            <person name="Zhu Y."/>
            <person name="Liu G."/>
            <person name="Chen Q."/>
            <person name="Chen Z."/>
            <person name="Lan J."/>
            <person name="Che J."/>
            <person name="Ge C."/>
            <person name="Shi H."/>
            <person name="Pan Z."/>
            <person name="Liu X."/>
        </authorList>
    </citation>
    <scope>NUCLEOTIDE SEQUENCE [LARGE SCALE GENOMIC DNA]</scope>
    <source>
        <strain evidence="9">FJAT-22460</strain>
    </source>
</reference>
<sequence length="205" mass="22735">MLDQNCNFTPLKHKLKEQLTDITGHLTKMIVHLDDDSSCLLGELHLVRTKFMEAESISSTYYLNCFLFPFTSKYQEIARSIYHLAQKKRGALIVIQREDHLDSLMTPGIPLSAEITSPLLESIFVPGSPLHDGAVLVRKDMIISAANVLPLTSKTYGDRKLGTRHRAAIGLSEMCDALVLVVSEETGKTSFCLKGTLYPLSISSP</sequence>
<comment type="similarity">
    <text evidence="6">Belongs to the adenylate cyclase family. DacB/CdaS subfamily.</text>
</comment>
<feature type="domain" description="DAC" evidence="7">
    <location>
        <begin position="54"/>
        <end position="204"/>
    </location>
</feature>
<dbReference type="OrthoDB" id="9807385at2"/>
<evidence type="ECO:0000256" key="1">
    <source>
        <dbReference type="ARBA" id="ARBA00000877"/>
    </source>
</evidence>
<evidence type="ECO:0000256" key="4">
    <source>
        <dbReference type="ARBA" id="ARBA00022741"/>
    </source>
</evidence>
<comment type="catalytic activity">
    <reaction evidence="1 6">
        <text>2 ATP = 3',3'-c-di-AMP + 2 diphosphate</text>
        <dbReference type="Rhea" id="RHEA:35655"/>
        <dbReference type="ChEBI" id="CHEBI:30616"/>
        <dbReference type="ChEBI" id="CHEBI:33019"/>
        <dbReference type="ChEBI" id="CHEBI:71500"/>
        <dbReference type="EC" id="2.7.7.85"/>
    </reaction>
</comment>